<keyword evidence="7" id="KW-1133">Transmembrane helix</keyword>
<evidence type="ECO:0000259" key="9">
    <source>
        <dbReference type="PROSITE" id="PS50026"/>
    </source>
</evidence>
<feature type="signal peptide" evidence="8">
    <location>
        <begin position="1"/>
        <end position="17"/>
    </location>
</feature>
<dbReference type="InterPro" id="IPR043555">
    <property type="entry name" value="SRPX-like"/>
</dbReference>
<dbReference type="InterPro" id="IPR009030">
    <property type="entry name" value="Growth_fac_rcpt_cys_sf"/>
</dbReference>
<dbReference type="GeneID" id="106051822"/>
<evidence type="ECO:0000256" key="2">
    <source>
        <dbReference type="ARBA" id="ARBA00022737"/>
    </source>
</evidence>
<gene>
    <name evidence="13" type="primary">LOC106051822</name>
</gene>
<feature type="transmembrane region" description="Helical" evidence="7">
    <location>
        <begin position="1820"/>
        <end position="1842"/>
    </location>
</feature>
<dbReference type="CDD" id="cd00033">
    <property type="entry name" value="CCP"/>
    <property type="match status" value="2"/>
</dbReference>
<keyword evidence="7" id="KW-0472">Membrane</keyword>
<feature type="domain" description="EGF-like" evidence="9">
    <location>
        <begin position="1270"/>
        <end position="1306"/>
    </location>
</feature>
<dbReference type="InterPro" id="IPR000742">
    <property type="entry name" value="EGF"/>
</dbReference>
<dbReference type="Pfam" id="PF00084">
    <property type="entry name" value="Sushi"/>
    <property type="match status" value="3"/>
</dbReference>
<feature type="disulfide bond" evidence="4">
    <location>
        <begin position="1296"/>
        <end position="1305"/>
    </location>
</feature>
<dbReference type="PROSITE" id="PS50923">
    <property type="entry name" value="SUSHI"/>
    <property type="match status" value="4"/>
</dbReference>
<dbReference type="Gene3D" id="2.10.70.10">
    <property type="entry name" value="Complement Module, domain 1"/>
    <property type="match status" value="4"/>
</dbReference>
<dbReference type="InterPro" id="IPR013320">
    <property type="entry name" value="ConA-like_dom_sf"/>
</dbReference>
<keyword evidence="2" id="KW-0677">Repeat</keyword>
<feature type="disulfide bond" evidence="5">
    <location>
        <begin position="681"/>
        <end position="708"/>
    </location>
</feature>
<feature type="disulfide bond" evidence="4">
    <location>
        <begin position="1317"/>
        <end position="1334"/>
    </location>
</feature>
<evidence type="ECO:0000313" key="12">
    <source>
        <dbReference type="Proteomes" id="UP001165740"/>
    </source>
</evidence>
<dbReference type="PROSITE" id="PS50026">
    <property type="entry name" value="EGF_3"/>
    <property type="match status" value="2"/>
</dbReference>
<sequence>MLVKTVVYWILLGAATCYLHPSCRLFEHLKKMICRSPNHFSNLIENRDSLQTSSFQDDLPTEYLTSLKTLAYRNITKLVPHGTVCAGPDAESQRWIMVRCWQGIWKDADPTTTRQSLKNKRKRSEYIGAEGASSGQTEHVKTLHYRCENRCDTGWWHYCQNMCWINRRRDVPPTINCPSINDFTVEFGKQDVRVTWRKPSAHDEEDGNVIPRKTAGPEIGSYQKDGNYLVAYEAKDSKGNTAYCSVSFNVYASHCPNPDSNSLYFLHHGTVNCTKSNLVGSVCFFYCDANYELKGHKSSSCLQDETWSSPNKPDCVALRCSAPPLLENIIIKACPEPFEIGAICHVECLAGYQLVGDHMTCKLDRRWSTVECIDVTRPAIKCPDSMNQKIQDKTSKVSVRFKLESIVDDSSTQVTTNYLSGQAFGLGRYVVIFTATDKFGNEAKCAFNLTVDVHTCPVLNPRFASVSCNDSHYIWSYCSVKCIFGSNDNSDHVVNMQCQMDGTWTDKLPNCNDRSCGSPPQNLSVHCADGHSYGSVCAMVCPQGSDIVKFSTITCQSNQRWSVVGACIDTQSPRFLVCPRSVVQYNSLHLLNFPNFAAWDSAGKVYIKALNYKLYTGILTNVTLEASDKRDYGNKAFCKFQIIKPPDMCDYPFYVDTSEEKSMTFECGFLDNNTHYCDINCMNGYQLQGSATMTCVDNVWTYDSQPKCERRDQLLCWVPRRLYRGNITEYTVNNEIRWKLDCVPGFEVPHYKFRDKKDKYFYCKDGMIQPMRIALTSCKPAFVAPGVVFNFVFIIYGLKCLRSVIEIKKLIVSMDLYSKVDGRFVDNNFIIFRHHCDRNTRDHRRFNQTMASYTYIEEVFVAVYVPTIKATEDAWLKAHNDLGEQLKKNIKNAEVQRTTEKVAFKFDYGGLTYVCQQGEKYSVSYKKCATCGRGSIYTGEYCEPCPKGTYQKYDSGYRCAHCPSGWRSPYMGLISVEECSSLELEGEKRKANCERGLVKVEGTSQCIPCPMGTFQFDSQCSSCPEGTWTLFSGSSSPNHCISFCAPGKFSRSGLEPCLVCPKGQYAQSRGQKQCSKCPFGTWTSEEGAFQKEMCKIYDVNVDSTFRVHVNETGLKRDAMTLSFWVNLLRDVEEVGTAFFAGPLMDSIGSIGCGLFTISFSLNGNEQRKKRRTWRHLALVYSLNKMVLYVDGKEHDMLPAEFPRDCSILEYKGNYLIPNLMMSEILMTNAALTVEDVVRLSSKCGESASYENILYWDKMKHAVIAETSCDDTDNCISEPCGDHGVCIDLYNDYVCYCTDYFQWDHCKSPPNWCLGNQCKNAKQCINDLQANTYRCDCKEGHSGKLCESSRVGDWTEWSEWYPCHQTCGETLTIRQRECVTQDKSVSASCSGESIESKLCESTPCPIDGGMSEWQAWTCISDDKGGMAVRVRKCNNPAPQYGGDTCWQPTNEYKACDSPSFRPVDGGLGPWSDWSYCNLEDNARTRVRLCENPPPNHGGRNCSEEEALETMPCELVEKKGCWKLVKVGINMKRLSCTYDQVASVTECFIECKKGYTVDTDLMYTCGAKSNYTWSHITRTNPRGLLPHCTKTYSVSERSLTMYGFYLNLVGHERALTVLLQDNVEGFVQTFCLDCQWKVSVSVINGISNAIITISLPSPIVDPFTDDEDQTMKYINALYKFEFVAQHFYNSSDSWSSIFLNGREYRVFTKNMSIHENCPEGTQALHGLCASCGPGTYWKNRRCIDCPVGYLQQQTSRKCCDKCPEGTTTAGKGATNTEHCVNNVDFLYNFQLGYWDDNKPLAEDSLFDDDCAVTNTSTSFERIVLIMMALGVLFGIAGVLGIKFYGQEYENINSPHKSFPTWSGSRSLSLKKSISRTKSDDGGARSAVTSTNV</sequence>
<dbReference type="SMART" id="SM00179">
    <property type="entry name" value="EGF_CA"/>
    <property type="match status" value="2"/>
</dbReference>
<feature type="domain" description="Sushi" evidence="11">
    <location>
        <begin position="318"/>
        <end position="374"/>
    </location>
</feature>
<dbReference type="SUPFAM" id="SSF57535">
    <property type="entry name" value="Complement control module/SCR domain"/>
    <property type="match status" value="4"/>
</dbReference>
<dbReference type="Pfam" id="PF02494">
    <property type="entry name" value="HYR"/>
    <property type="match status" value="2"/>
</dbReference>
<organism evidence="12 13">
    <name type="scientific">Biomphalaria glabrata</name>
    <name type="common">Bloodfluke planorb</name>
    <name type="synonym">Freshwater snail</name>
    <dbReference type="NCBI Taxonomy" id="6526"/>
    <lineage>
        <taxon>Eukaryota</taxon>
        <taxon>Metazoa</taxon>
        <taxon>Spiralia</taxon>
        <taxon>Lophotrochozoa</taxon>
        <taxon>Mollusca</taxon>
        <taxon>Gastropoda</taxon>
        <taxon>Heterobranchia</taxon>
        <taxon>Euthyneura</taxon>
        <taxon>Panpulmonata</taxon>
        <taxon>Hygrophila</taxon>
        <taxon>Lymnaeoidea</taxon>
        <taxon>Planorbidae</taxon>
        <taxon>Biomphalaria</taxon>
    </lineage>
</organism>
<dbReference type="InterPro" id="IPR000436">
    <property type="entry name" value="Sushi_SCR_CCP_dom"/>
</dbReference>
<protein>
    <submittedName>
        <fullName evidence="13">Uncharacterized protein LOC106051822 isoform X1</fullName>
    </submittedName>
</protein>
<dbReference type="PROSITE" id="PS50825">
    <property type="entry name" value="HYR"/>
    <property type="match status" value="2"/>
</dbReference>
<feature type="disulfide bond" evidence="4">
    <location>
        <begin position="1336"/>
        <end position="1345"/>
    </location>
</feature>
<dbReference type="PROSITE" id="PS01187">
    <property type="entry name" value="EGF_CA"/>
    <property type="match status" value="1"/>
</dbReference>
<keyword evidence="3 4" id="KW-1015">Disulfide bond</keyword>
<accession>A0A9W2YBV1</accession>
<keyword evidence="12" id="KW-1185">Reference proteome</keyword>
<evidence type="ECO:0000256" key="8">
    <source>
        <dbReference type="SAM" id="SignalP"/>
    </source>
</evidence>
<dbReference type="PROSITE" id="PS00010">
    <property type="entry name" value="ASX_HYDROXYL"/>
    <property type="match status" value="1"/>
</dbReference>
<dbReference type="PANTHER" id="PTHR46343:SF2">
    <property type="entry name" value="SUSHI_VON WILLEBRAND FACTOR TYPE A_EGF_PENTRAXIN DOMAIN-CONTAINING 1"/>
    <property type="match status" value="1"/>
</dbReference>
<dbReference type="Proteomes" id="UP001165740">
    <property type="component" value="Chromosome 11"/>
</dbReference>
<feature type="region of interest" description="Disordered" evidence="6">
    <location>
        <begin position="1871"/>
        <end position="1890"/>
    </location>
</feature>
<dbReference type="GO" id="GO:0005509">
    <property type="term" value="F:calcium ion binding"/>
    <property type="evidence" value="ECO:0007669"/>
    <property type="project" value="InterPro"/>
</dbReference>
<dbReference type="SMART" id="SM00181">
    <property type="entry name" value="EGF"/>
    <property type="match status" value="4"/>
</dbReference>
<dbReference type="OMA" id="MICRSPN"/>
<dbReference type="SMART" id="SM00209">
    <property type="entry name" value="TSP1"/>
    <property type="match status" value="3"/>
</dbReference>
<dbReference type="Pfam" id="PF07699">
    <property type="entry name" value="Ephrin_rec_like"/>
    <property type="match status" value="4"/>
</dbReference>
<dbReference type="Gene3D" id="2.10.50.10">
    <property type="entry name" value="Tumor Necrosis Factor Receptor, subunit A, domain 2"/>
    <property type="match status" value="3"/>
</dbReference>
<dbReference type="Pfam" id="PF00090">
    <property type="entry name" value="TSP_1"/>
    <property type="match status" value="3"/>
</dbReference>
<dbReference type="RefSeq" id="XP_055860191.1">
    <property type="nucleotide sequence ID" value="XM_056004216.1"/>
</dbReference>
<dbReference type="CDD" id="cd00054">
    <property type="entry name" value="EGF_CA"/>
    <property type="match status" value="2"/>
</dbReference>
<evidence type="ECO:0000256" key="6">
    <source>
        <dbReference type="SAM" id="MobiDB-lite"/>
    </source>
</evidence>
<feature type="domain" description="Sushi" evidence="11">
    <location>
        <begin position="647"/>
        <end position="710"/>
    </location>
</feature>
<name>A0A9W2YBV1_BIOGL</name>
<dbReference type="PROSITE" id="PS50092">
    <property type="entry name" value="TSP1"/>
    <property type="match status" value="3"/>
</dbReference>
<feature type="domain" description="HYR" evidence="10">
    <location>
        <begin position="373"/>
        <end position="453"/>
    </location>
</feature>
<dbReference type="InterPro" id="IPR036383">
    <property type="entry name" value="TSP1_rpt_sf"/>
</dbReference>
<evidence type="ECO:0000256" key="5">
    <source>
        <dbReference type="PROSITE-ProRule" id="PRU00302"/>
    </source>
</evidence>
<dbReference type="InterPro" id="IPR001881">
    <property type="entry name" value="EGF-like_Ca-bd_dom"/>
</dbReference>
<dbReference type="SMART" id="SM00032">
    <property type="entry name" value="CCP"/>
    <property type="match status" value="5"/>
</dbReference>
<feature type="domain" description="Sushi" evidence="11">
    <location>
        <begin position="514"/>
        <end position="569"/>
    </location>
</feature>
<reference evidence="13" key="1">
    <citation type="submission" date="2025-08" db="UniProtKB">
        <authorList>
            <consortium name="RefSeq"/>
        </authorList>
    </citation>
    <scope>IDENTIFICATION</scope>
</reference>
<dbReference type="InterPro" id="IPR011641">
    <property type="entry name" value="Tyr-kin_ephrin_A/B_rcpt-like"/>
</dbReference>
<keyword evidence="1 4" id="KW-0245">EGF-like domain</keyword>
<dbReference type="SUPFAM" id="SSF82895">
    <property type="entry name" value="TSP-1 type 1 repeat"/>
    <property type="match status" value="3"/>
</dbReference>
<comment type="caution">
    <text evidence="4">Lacks conserved residue(s) required for the propagation of feature annotation.</text>
</comment>
<dbReference type="PANTHER" id="PTHR46343">
    <property type="entry name" value="HYR DOMAIN-CONTAINING PROTEIN"/>
    <property type="match status" value="1"/>
</dbReference>
<dbReference type="InterPro" id="IPR035976">
    <property type="entry name" value="Sushi/SCR/CCP_sf"/>
</dbReference>
<dbReference type="OrthoDB" id="6124724at2759"/>
<keyword evidence="8" id="KW-0732">Signal</keyword>
<feature type="domain" description="EGF-like" evidence="9">
    <location>
        <begin position="1308"/>
        <end position="1346"/>
    </location>
</feature>
<dbReference type="SUPFAM" id="SSF57184">
    <property type="entry name" value="Growth factor receptor domain"/>
    <property type="match status" value="1"/>
</dbReference>
<evidence type="ECO:0000313" key="13">
    <source>
        <dbReference type="RefSeq" id="XP_055860191.1"/>
    </source>
</evidence>
<evidence type="ECO:0000256" key="1">
    <source>
        <dbReference type="ARBA" id="ARBA00022536"/>
    </source>
</evidence>
<feature type="domain" description="HYR" evidence="10">
    <location>
        <begin position="167"/>
        <end position="252"/>
    </location>
</feature>
<dbReference type="InterPro" id="IPR000884">
    <property type="entry name" value="TSP1_rpt"/>
</dbReference>
<dbReference type="InterPro" id="IPR003410">
    <property type="entry name" value="HYR_dom"/>
</dbReference>
<dbReference type="SUPFAM" id="SSF57196">
    <property type="entry name" value="EGF/Laminin"/>
    <property type="match status" value="2"/>
</dbReference>
<keyword evidence="5" id="KW-0768">Sushi</keyword>
<dbReference type="Gene3D" id="2.20.100.10">
    <property type="entry name" value="Thrombospondin type-1 (TSP1) repeat"/>
    <property type="match status" value="3"/>
</dbReference>
<dbReference type="SMART" id="SM01411">
    <property type="entry name" value="Ephrin_rec_like"/>
    <property type="match status" value="4"/>
</dbReference>
<dbReference type="PROSITE" id="PS00022">
    <property type="entry name" value="EGF_1"/>
    <property type="match status" value="1"/>
</dbReference>
<dbReference type="InterPro" id="IPR018097">
    <property type="entry name" value="EGF_Ca-bd_CS"/>
</dbReference>
<evidence type="ECO:0000256" key="7">
    <source>
        <dbReference type="SAM" id="Phobius"/>
    </source>
</evidence>
<keyword evidence="7" id="KW-0812">Transmembrane</keyword>
<evidence type="ECO:0000256" key="4">
    <source>
        <dbReference type="PROSITE-ProRule" id="PRU00076"/>
    </source>
</evidence>
<evidence type="ECO:0000256" key="3">
    <source>
        <dbReference type="ARBA" id="ARBA00023157"/>
    </source>
</evidence>
<evidence type="ECO:0000259" key="11">
    <source>
        <dbReference type="PROSITE" id="PS50923"/>
    </source>
</evidence>
<dbReference type="InterPro" id="IPR000152">
    <property type="entry name" value="EGF-type_Asp/Asn_hydroxyl_site"/>
</dbReference>
<proteinExistence type="predicted"/>
<dbReference type="Gene3D" id="2.10.25.10">
    <property type="entry name" value="Laminin"/>
    <property type="match status" value="2"/>
</dbReference>
<dbReference type="SUPFAM" id="SSF49899">
    <property type="entry name" value="Concanavalin A-like lectins/glucanases"/>
    <property type="match status" value="1"/>
</dbReference>
<feature type="domain" description="Sushi" evidence="11">
    <location>
        <begin position="253"/>
        <end position="317"/>
    </location>
</feature>
<feature type="chain" id="PRO_5040903239" evidence="8">
    <location>
        <begin position="18"/>
        <end position="1890"/>
    </location>
</feature>
<evidence type="ECO:0000259" key="10">
    <source>
        <dbReference type="PROSITE" id="PS50825"/>
    </source>
</evidence>